<feature type="compositionally biased region" description="Low complexity" evidence="1">
    <location>
        <begin position="40"/>
        <end position="56"/>
    </location>
</feature>
<keyword evidence="3" id="KW-1185">Reference proteome</keyword>
<protein>
    <recommendedName>
        <fullName evidence="4">Ig-like domain-containing protein</fullName>
    </recommendedName>
</protein>
<dbReference type="EMBL" id="CP045809">
    <property type="protein sequence ID" value="QHN37135.1"/>
    <property type="molecule type" value="Genomic_DNA"/>
</dbReference>
<proteinExistence type="predicted"/>
<dbReference type="Proteomes" id="UP001059836">
    <property type="component" value="Chromosome"/>
</dbReference>
<evidence type="ECO:0000313" key="2">
    <source>
        <dbReference type="EMBL" id="QHN37135.1"/>
    </source>
</evidence>
<sequence>MRVNNTSPSAVRTRGRSARRIAAAVAVTAGLGGMLGGAVTAPDASAAPKKTTTQPAAKKKSKPIVRAWASHGRIFMSAINLPEGPKLCGLTVQVASQYIGSYEPIKQLGDKATSRQSITLATGSLPPGSHTVSLRCYSRDDGATIVASTRHVSIGLVEWAS</sequence>
<accession>A0ABX6IPS4</accession>
<reference evidence="2" key="1">
    <citation type="journal article" date="2021" name="Nat. Microbiol.">
        <title>Cocultivation of an ultrasmall environmental parasitic bacterium with lytic ability against bacteria associated with wastewater foams.</title>
        <authorList>
            <person name="Batinovic S."/>
            <person name="Rose J.J.A."/>
            <person name="Ratcliffe J."/>
            <person name="Seviour R.J."/>
            <person name="Petrovski S."/>
        </authorList>
    </citation>
    <scope>NUCLEOTIDE SEQUENCE</scope>
    <source>
        <strain evidence="2">CON9</strain>
    </source>
</reference>
<gene>
    <name evidence="2" type="ORF">GII31_21785</name>
</gene>
<feature type="region of interest" description="Disordered" evidence="1">
    <location>
        <begin position="40"/>
        <end position="60"/>
    </location>
</feature>
<evidence type="ECO:0000313" key="3">
    <source>
        <dbReference type="Proteomes" id="UP001059836"/>
    </source>
</evidence>
<organism evidence="2 3">
    <name type="scientific">Gordonia pseudamarae</name>
    <dbReference type="NCBI Taxonomy" id="2831662"/>
    <lineage>
        <taxon>Bacteria</taxon>
        <taxon>Bacillati</taxon>
        <taxon>Actinomycetota</taxon>
        <taxon>Actinomycetes</taxon>
        <taxon>Mycobacteriales</taxon>
        <taxon>Gordoniaceae</taxon>
        <taxon>Gordonia</taxon>
    </lineage>
</organism>
<dbReference type="RefSeq" id="WP_260840188.1">
    <property type="nucleotide sequence ID" value="NZ_CP045809.1"/>
</dbReference>
<evidence type="ECO:0000256" key="1">
    <source>
        <dbReference type="SAM" id="MobiDB-lite"/>
    </source>
</evidence>
<name>A0ABX6IPS4_9ACTN</name>
<evidence type="ECO:0008006" key="4">
    <source>
        <dbReference type="Google" id="ProtNLM"/>
    </source>
</evidence>